<dbReference type="EMBL" id="VUJU01005820">
    <property type="protein sequence ID" value="KAF0750166.1"/>
    <property type="molecule type" value="Genomic_DNA"/>
</dbReference>
<gene>
    <name evidence="1" type="ORF">FWK35_00019750</name>
</gene>
<evidence type="ECO:0000313" key="2">
    <source>
        <dbReference type="Proteomes" id="UP000478052"/>
    </source>
</evidence>
<protein>
    <submittedName>
        <fullName evidence="1">Neuroblastoma-amplified sequence-like</fullName>
    </submittedName>
</protein>
<dbReference type="Proteomes" id="UP000478052">
    <property type="component" value="Unassembled WGS sequence"/>
</dbReference>
<evidence type="ECO:0000313" key="1">
    <source>
        <dbReference type="EMBL" id="KAF0750166.1"/>
    </source>
</evidence>
<comment type="caution">
    <text evidence="1">The sequence shown here is derived from an EMBL/GenBank/DDBJ whole genome shotgun (WGS) entry which is preliminary data.</text>
</comment>
<dbReference type="AlphaFoldDB" id="A0A6G0Y6W5"/>
<reference evidence="1 2" key="1">
    <citation type="submission" date="2019-08" db="EMBL/GenBank/DDBJ databases">
        <title>Whole genome of Aphis craccivora.</title>
        <authorList>
            <person name="Voronova N.V."/>
            <person name="Shulinski R.S."/>
            <person name="Bandarenka Y.V."/>
            <person name="Zhorov D.G."/>
            <person name="Warner D."/>
        </authorList>
    </citation>
    <scope>NUCLEOTIDE SEQUENCE [LARGE SCALE GENOMIC DNA]</scope>
    <source>
        <strain evidence="1">180601</strain>
        <tissue evidence="1">Whole Body</tissue>
    </source>
</reference>
<sequence>MKWVNQITSVCTKLKKLIYIIKQLRDILPPKDITIFYLALVESQITYGLIGWGGAYDNILSLLQTCQNTIIKVAIKKDRRYTTEKIFKEFTHFVYKKHNILSPLNHGVNTRYALNKYSQFWLKKTGCRMVFDFKGTQIFNSMPTYLVNIPLPLFKKHITQWLIPNVGKSDHLDTTRHTLKEEIEIGNCTMTSRKYQFTQ</sequence>
<keyword evidence="2" id="KW-1185">Reference proteome</keyword>
<name>A0A6G0Y6W5_APHCR</name>
<proteinExistence type="predicted"/>
<accession>A0A6G0Y6W5</accession>
<dbReference type="OrthoDB" id="445826at2759"/>
<organism evidence="1 2">
    <name type="scientific">Aphis craccivora</name>
    <name type="common">Cowpea aphid</name>
    <dbReference type="NCBI Taxonomy" id="307492"/>
    <lineage>
        <taxon>Eukaryota</taxon>
        <taxon>Metazoa</taxon>
        <taxon>Ecdysozoa</taxon>
        <taxon>Arthropoda</taxon>
        <taxon>Hexapoda</taxon>
        <taxon>Insecta</taxon>
        <taxon>Pterygota</taxon>
        <taxon>Neoptera</taxon>
        <taxon>Paraneoptera</taxon>
        <taxon>Hemiptera</taxon>
        <taxon>Sternorrhyncha</taxon>
        <taxon>Aphidomorpha</taxon>
        <taxon>Aphidoidea</taxon>
        <taxon>Aphididae</taxon>
        <taxon>Aphidini</taxon>
        <taxon>Aphis</taxon>
        <taxon>Aphis</taxon>
    </lineage>
</organism>